<gene>
    <name evidence="3" type="ORF">CRD59_02980</name>
</gene>
<feature type="compositionally biased region" description="Polar residues" evidence="1">
    <location>
        <begin position="260"/>
        <end position="294"/>
    </location>
</feature>
<keyword evidence="2" id="KW-0472">Membrane</keyword>
<protein>
    <submittedName>
        <fullName evidence="3">Uncharacterized protein</fullName>
    </submittedName>
</protein>
<feature type="compositionally biased region" description="Low complexity" evidence="1">
    <location>
        <begin position="300"/>
        <end position="333"/>
    </location>
</feature>
<feature type="region of interest" description="Disordered" evidence="1">
    <location>
        <begin position="154"/>
        <end position="199"/>
    </location>
</feature>
<dbReference type="OrthoDB" id="3233179at2"/>
<feature type="region of interest" description="Disordered" evidence="1">
    <location>
        <begin position="236"/>
        <end position="345"/>
    </location>
</feature>
<evidence type="ECO:0000256" key="1">
    <source>
        <dbReference type="SAM" id="MobiDB-lite"/>
    </source>
</evidence>
<accession>A0A366KD60</accession>
<keyword evidence="2" id="KW-0812">Transmembrane</keyword>
<feature type="region of interest" description="Disordered" evidence="1">
    <location>
        <begin position="69"/>
        <end position="103"/>
    </location>
</feature>
<evidence type="ECO:0000313" key="4">
    <source>
        <dbReference type="Proteomes" id="UP000252345"/>
    </source>
</evidence>
<feature type="compositionally biased region" description="Acidic residues" evidence="1">
    <location>
        <begin position="78"/>
        <end position="90"/>
    </location>
</feature>
<name>A0A366KD60_9BIFI</name>
<feature type="transmembrane region" description="Helical" evidence="2">
    <location>
        <begin position="203"/>
        <end position="223"/>
    </location>
</feature>
<reference evidence="3 4" key="1">
    <citation type="submission" date="2017-10" db="EMBL/GenBank/DDBJ databases">
        <title>Bifidobacterium xylocopum sp. nov. and Bifidobacterium aemilianum sp. nov., from the carpenter bee (Xylocopa violacea) digestive tract.</title>
        <authorList>
            <person name="Alberoni D."/>
            <person name="Baffoni L."/>
            <person name="Di Gioia D."/>
            <person name="Gaggia F."/>
            <person name="Biavati B."/>
        </authorList>
    </citation>
    <scope>NUCLEOTIDE SEQUENCE [LARGE SCALE GENOMIC DNA]</scope>
    <source>
        <strain evidence="3 4">XV2</strain>
    </source>
</reference>
<feature type="transmembrane region" description="Helical" evidence="2">
    <location>
        <begin position="7"/>
        <end position="26"/>
    </location>
</feature>
<keyword evidence="4" id="KW-1185">Reference proteome</keyword>
<feature type="compositionally biased region" description="Polar residues" evidence="1">
    <location>
        <begin position="242"/>
        <end position="251"/>
    </location>
</feature>
<proteinExistence type="predicted"/>
<dbReference type="EMBL" id="PDCH01000004">
    <property type="protein sequence ID" value="RBP99509.1"/>
    <property type="molecule type" value="Genomic_DNA"/>
</dbReference>
<evidence type="ECO:0000256" key="2">
    <source>
        <dbReference type="SAM" id="Phobius"/>
    </source>
</evidence>
<dbReference type="RefSeq" id="WP_113853121.1">
    <property type="nucleotide sequence ID" value="NZ_PDCH01000004.1"/>
</dbReference>
<sequence length="345" mass="34850">MKKFFHDLSWAQVFAGALAAVTSFFLSAKIGIAGSAIGVAVGSIVSAVASQIYKNVLDASTHQIQKTVIGPDGREETIGTDDADLDDAAEGDGGTTVLPPPDGQKMLVGGTGGQTVASGHTAVGAGHANGAELSETAAIPALDMGDKTRTMPAVKGGASDGIGRKIRSARSGPAGVGESTGRTGGRSTGHLLRESQQQRKKRMVIIVSVVSALVAVILSALVINAVTKGEGTDHVVRDIVRPSQTVQTPAPDSTDPEPKTGQSPRTSVTPQHQETPTEGPTQVPESTGRGNTDASPTPQPSQSGQPTQTASPTPSPTGGQSTPGPSPSSSTGGNAAKVPDHSRIQ</sequence>
<evidence type="ECO:0000313" key="3">
    <source>
        <dbReference type="EMBL" id="RBP99509.1"/>
    </source>
</evidence>
<comment type="caution">
    <text evidence="3">The sequence shown here is derived from an EMBL/GenBank/DDBJ whole genome shotgun (WGS) entry which is preliminary data.</text>
</comment>
<keyword evidence="2" id="KW-1133">Transmembrane helix</keyword>
<dbReference type="AlphaFoldDB" id="A0A366KD60"/>
<organism evidence="3 4">
    <name type="scientific">Bifidobacterium xylocopae</name>
    <dbReference type="NCBI Taxonomy" id="2493119"/>
    <lineage>
        <taxon>Bacteria</taxon>
        <taxon>Bacillati</taxon>
        <taxon>Actinomycetota</taxon>
        <taxon>Actinomycetes</taxon>
        <taxon>Bifidobacteriales</taxon>
        <taxon>Bifidobacteriaceae</taxon>
        <taxon>Bifidobacterium</taxon>
    </lineage>
</organism>
<dbReference type="Proteomes" id="UP000252345">
    <property type="component" value="Unassembled WGS sequence"/>
</dbReference>